<dbReference type="GO" id="GO:0043139">
    <property type="term" value="F:5'-3' DNA helicase activity"/>
    <property type="evidence" value="ECO:0007669"/>
    <property type="project" value="TreeGrafter"/>
</dbReference>
<accession>A0A239N3N4</accession>
<keyword evidence="4" id="KW-0347">Helicase</keyword>
<dbReference type="RefSeq" id="WP_179282376.1">
    <property type="nucleotide sequence ID" value="NZ_FZOD01000050.1"/>
</dbReference>
<feature type="region of interest" description="Disordered" evidence="7">
    <location>
        <begin position="1040"/>
        <end position="1069"/>
    </location>
</feature>
<dbReference type="GO" id="GO:0005524">
    <property type="term" value="F:ATP binding"/>
    <property type="evidence" value="ECO:0007669"/>
    <property type="project" value="UniProtKB-KW"/>
</dbReference>
<feature type="compositionally biased region" description="Basic and acidic residues" evidence="7">
    <location>
        <begin position="1041"/>
        <end position="1054"/>
    </location>
</feature>
<evidence type="ECO:0000256" key="5">
    <source>
        <dbReference type="ARBA" id="ARBA00022840"/>
    </source>
</evidence>
<dbReference type="AlphaFoldDB" id="A0A239N3N4"/>
<feature type="coiled-coil region" evidence="6">
    <location>
        <begin position="616"/>
        <end position="650"/>
    </location>
</feature>
<keyword evidence="2" id="KW-0547">Nucleotide-binding</keyword>
<dbReference type="Pfam" id="PF13087">
    <property type="entry name" value="AAA_12"/>
    <property type="match status" value="1"/>
</dbReference>
<evidence type="ECO:0000313" key="11">
    <source>
        <dbReference type="Proteomes" id="UP000198282"/>
    </source>
</evidence>
<dbReference type="Pfam" id="PF13086">
    <property type="entry name" value="AAA_11"/>
    <property type="match status" value="1"/>
</dbReference>
<dbReference type="Gene3D" id="3.40.50.300">
    <property type="entry name" value="P-loop containing nucleotide triphosphate hydrolases"/>
    <property type="match status" value="2"/>
</dbReference>
<dbReference type="SUPFAM" id="SSF52540">
    <property type="entry name" value="P-loop containing nucleoside triphosphate hydrolases"/>
    <property type="match status" value="1"/>
</dbReference>
<evidence type="ECO:0000256" key="2">
    <source>
        <dbReference type="ARBA" id="ARBA00022741"/>
    </source>
</evidence>
<keyword evidence="5" id="KW-0067">ATP-binding</keyword>
<feature type="domain" description="DNA2/NAM7 helicase-like C-terminal" evidence="9">
    <location>
        <begin position="909"/>
        <end position="1013"/>
    </location>
</feature>
<reference evidence="10 11" key="1">
    <citation type="submission" date="2017-06" db="EMBL/GenBank/DDBJ databases">
        <authorList>
            <person name="Kim H.J."/>
            <person name="Triplett B.A."/>
        </authorList>
    </citation>
    <scope>NUCLEOTIDE SEQUENCE [LARGE SCALE GENOMIC DNA]</scope>
    <source>
        <strain evidence="10 11">CGMCC 4.2132</strain>
    </source>
</reference>
<evidence type="ECO:0000256" key="1">
    <source>
        <dbReference type="ARBA" id="ARBA00007913"/>
    </source>
</evidence>
<organism evidence="10 11">
    <name type="scientific">Streptosporangium subroseum</name>
    <dbReference type="NCBI Taxonomy" id="106412"/>
    <lineage>
        <taxon>Bacteria</taxon>
        <taxon>Bacillati</taxon>
        <taxon>Actinomycetota</taxon>
        <taxon>Actinomycetes</taxon>
        <taxon>Streptosporangiales</taxon>
        <taxon>Streptosporangiaceae</taxon>
        <taxon>Streptosporangium</taxon>
    </lineage>
</organism>
<evidence type="ECO:0000256" key="6">
    <source>
        <dbReference type="SAM" id="Coils"/>
    </source>
</evidence>
<evidence type="ECO:0000256" key="4">
    <source>
        <dbReference type="ARBA" id="ARBA00022806"/>
    </source>
</evidence>
<feature type="compositionally biased region" description="Polar residues" evidence="7">
    <location>
        <begin position="1058"/>
        <end position="1069"/>
    </location>
</feature>
<evidence type="ECO:0000313" key="10">
    <source>
        <dbReference type="EMBL" id="SNT48788.1"/>
    </source>
</evidence>
<feature type="domain" description="DNA2/NAM7 helicase helicase" evidence="8">
    <location>
        <begin position="308"/>
        <end position="800"/>
    </location>
</feature>
<dbReference type="InterPro" id="IPR041677">
    <property type="entry name" value="DNA2/NAM7_AAA_11"/>
</dbReference>
<evidence type="ECO:0000256" key="3">
    <source>
        <dbReference type="ARBA" id="ARBA00022801"/>
    </source>
</evidence>
<dbReference type="InterPro" id="IPR047187">
    <property type="entry name" value="SF1_C_Upf1"/>
</dbReference>
<dbReference type="InterPro" id="IPR027417">
    <property type="entry name" value="P-loop_NTPase"/>
</dbReference>
<proteinExistence type="inferred from homology"/>
<dbReference type="GO" id="GO:0016787">
    <property type="term" value="F:hydrolase activity"/>
    <property type="evidence" value="ECO:0007669"/>
    <property type="project" value="UniProtKB-KW"/>
</dbReference>
<feature type="coiled-coil region" evidence="6">
    <location>
        <begin position="518"/>
        <end position="559"/>
    </location>
</feature>
<evidence type="ECO:0000256" key="7">
    <source>
        <dbReference type="SAM" id="MobiDB-lite"/>
    </source>
</evidence>
<dbReference type="InterPro" id="IPR041679">
    <property type="entry name" value="DNA2/NAM7-like_C"/>
</dbReference>
<keyword evidence="6" id="KW-0175">Coiled coil</keyword>
<dbReference type="PANTHER" id="PTHR43788:SF8">
    <property type="entry name" value="DNA-BINDING PROTEIN SMUBP-2"/>
    <property type="match status" value="1"/>
</dbReference>
<name>A0A239N3N4_9ACTN</name>
<dbReference type="CDD" id="cd18808">
    <property type="entry name" value="SF1_C_Upf1"/>
    <property type="match status" value="1"/>
</dbReference>
<protein>
    <submittedName>
        <fullName evidence="10">AAA domain-containing protein</fullName>
    </submittedName>
</protein>
<evidence type="ECO:0000259" key="9">
    <source>
        <dbReference type="Pfam" id="PF13087"/>
    </source>
</evidence>
<evidence type="ECO:0000259" key="8">
    <source>
        <dbReference type="Pfam" id="PF13086"/>
    </source>
</evidence>
<dbReference type="InterPro" id="IPR050534">
    <property type="entry name" value="Coronavir_polyprotein_1ab"/>
</dbReference>
<gene>
    <name evidence="10" type="ORF">SAMN05216276_105011</name>
</gene>
<dbReference type="PANTHER" id="PTHR43788">
    <property type="entry name" value="DNA2/NAM7 HELICASE FAMILY MEMBER"/>
    <property type="match status" value="1"/>
</dbReference>
<dbReference type="EMBL" id="FZOD01000050">
    <property type="protein sequence ID" value="SNT48788.1"/>
    <property type="molecule type" value="Genomic_DNA"/>
</dbReference>
<dbReference type="Proteomes" id="UP000198282">
    <property type="component" value="Unassembled WGS sequence"/>
</dbReference>
<keyword evidence="11" id="KW-1185">Reference proteome</keyword>
<keyword evidence="3" id="KW-0378">Hydrolase</keyword>
<comment type="similarity">
    <text evidence="1">Belongs to the DNA2/NAM7 helicase family.</text>
</comment>
<sequence length="1069" mass="120136">MTAIDESRAQILEFWRACELFNPQSIPKVDPADAREPVFSIEPGQPLPWQVGHPLRNRQLKPNLAWRHILYGGIFSLQKSRDLLRRVFGPDLENPDPPPPGLSSLFAVVITDEGRPLLSSFQVSSGAWATGRTNAPGPTAKDWLTGFDEEHLDFCERLEALVAARQDDERAAELRKLGYRAGRPVGHAELVRLVELATGLLGVGDILDPQGVQVKSVRVSRKREHAVGEGVDLLNSFVARDLSLVANFVRIGEYGTALDDYLSTDQLDRIDIRHELQAVFYQVAPARVPLGRWPARPDKSLALSQQFAVNTIMDELATCGGLFAVNGPPGTGKTTMLRDLIAANVVERALRLSRLSKPAAAFTDEYRWKVKEYTRLVTGWSEDLTGFEMVMTSANNGAVENVTNEIPSKNALDSPWRETAAYFNEIATAVLGQPAWGLVAARLGRKSNRAEFVRDAWYGSADQPGLLQQLREWENKDVDWEEAVASFLRAHQRVLLLQEERSAAYDALQELPELQQFVARVELDIEETERRIAQAQTILAKATQRVEAATQTMETWEVRQLEHRRLRPVSTSPDGASDPEAREWRTEELALVDRTRQAMWKMFAARRQVADIRKHIDTLKRAFVESRRELDQALTRIGELRSLLARHQEELDTFFPKEPSEINEALRELKTPWTDEVWNTARSELFLEALRLHHAFLRAEAPRIRRSLQGMMDVLSGDVPPDVPEAAVRAAWQTLFFVIPVISTTFASFGWMFSHLTRESLGWVFIDEAGQAAPQLAVGAIWRARRVITSGDPLQLEPVVPLSAATQQALRRTFSVEHARWLPGRTSVQQLADQRTPYGTFLPGEEAPVWVGAPLRVHRRCDQPMFDISNAIAYGGLMVYGKPQLPDFGMPHSKWIDVPGTNSKGHWIPDEGVVLERIVRYLIEQGGIPHGNILVISPFRDVVKELRWVLRPFPGMRYGTVHTAQGKEADVVIVILGGDPQRPGAKRWAASRPNLLNVAVSRAKRRLYVIGDRAAWSQERYFDVLASRLFATDSAGRGVVRSREPEIDDHRDVPTRLQGPTTMPTQALK</sequence>